<evidence type="ECO:0000313" key="2">
    <source>
        <dbReference type="EMBL" id="PIV10926.1"/>
    </source>
</evidence>
<accession>A0A2M7BWG4</accession>
<dbReference type="InterPro" id="IPR004108">
    <property type="entry name" value="Fe_hydrogenase_lsu_C"/>
</dbReference>
<dbReference type="EMBL" id="PEUY01000040">
    <property type="protein sequence ID" value="PIV10926.1"/>
    <property type="molecule type" value="Genomic_DNA"/>
</dbReference>
<name>A0A2M7BWG4_9BACT</name>
<comment type="caution">
    <text evidence="2">The sequence shown here is derived from an EMBL/GenBank/DDBJ whole genome shotgun (WGS) entry which is preliminary data.</text>
</comment>
<dbReference type="AlphaFoldDB" id="A0A2M7BWG4"/>
<evidence type="ECO:0000313" key="3">
    <source>
        <dbReference type="Proteomes" id="UP000230673"/>
    </source>
</evidence>
<protein>
    <recommendedName>
        <fullName evidence="1">Iron hydrogenase large subunit C-terminal domain-containing protein</fullName>
    </recommendedName>
</protein>
<gene>
    <name evidence="2" type="ORF">COS50_02950</name>
</gene>
<dbReference type="InterPro" id="IPR009016">
    <property type="entry name" value="Fe_hydrogenase"/>
</dbReference>
<organism evidence="2 3">
    <name type="scientific">Candidatus Roizmanbacteria bacterium CG03_land_8_20_14_0_80_35_26</name>
    <dbReference type="NCBI Taxonomy" id="1974845"/>
    <lineage>
        <taxon>Bacteria</taxon>
        <taxon>Candidatus Roizmaniibacteriota</taxon>
    </lineage>
</organism>
<reference evidence="3" key="1">
    <citation type="submission" date="2017-09" db="EMBL/GenBank/DDBJ databases">
        <title>Depth-based differentiation of microbial function through sediment-hosted aquifers and enrichment of novel symbionts in the deep terrestrial subsurface.</title>
        <authorList>
            <person name="Probst A.J."/>
            <person name="Ladd B."/>
            <person name="Jarett J.K."/>
            <person name="Geller-Mcgrath D.E."/>
            <person name="Sieber C.M.K."/>
            <person name="Emerson J.B."/>
            <person name="Anantharaman K."/>
            <person name="Thomas B.C."/>
            <person name="Malmstrom R."/>
            <person name="Stieglmeier M."/>
            <person name="Klingl A."/>
            <person name="Woyke T."/>
            <person name="Ryan C.M."/>
            <person name="Banfield J.F."/>
        </authorList>
    </citation>
    <scope>NUCLEOTIDE SEQUENCE [LARGE SCALE GENOMIC DNA]</scope>
</reference>
<sequence length="90" mass="10082">EEKSTRIYPIDGGLTDSSGAKNLLTPEEIRTVSGWKNCELALQEFEQNKKIRLLDVLFCDGGCIMGPGIESKLTLEERKKKILAYAEPPR</sequence>
<dbReference type="SUPFAM" id="SSF53920">
    <property type="entry name" value="Fe-only hydrogenase"/>
    <property type="match status" value="1"/>
</dbReference>
<proteinExistence type="predicted"/>
<dbReference type="Pfam" id="PF02906">
    <property type="entry name" value="Fe_hyd_lg_C"/>
    <property type="match status" value="1"/>
</dbReference>
<feature type="domain" description="Iron hydrogenase large subunit C-terminal" evidence="1">
    <location>
        <begin position="28"/>
        <end position="67"/>
    </location>
</feature>
<feature type="non-terminal residue" evidence="2">
    <location>
        <position position="1"/>
    </location>
</feature>
<evidence type="ECO:0000259" key="1">
    <source>
        <dbReference type="Pfam" id="PF02906"/>
    </source>
</evidence>
<dbReference type="Proteomes" id="UP000230673">
    <property type="component" value="Unassembled WGS sequence"/>
</dbReference>